<proteinExistence type="predicted"/>
<name>A0A6J6TCN1_9ZZZZ</name>
<sequence length="208" mass="20953">MRVGIVIGAATLLFSGLSTGTAAAASPDSITVDPVGAAAAWTPGGSVTFMNGTSMSLVATAESQMPVQLAIAGSCALSGARVTAQAGSGSCTLTALTRPGNGYAGASNTYRILLAPGWQTAPLAAPASGAIARGKRMKLGRSGLVTTAGQAVEWRVTKGRGVCELIRSASEATWVIARRSGSCNVRASAPGVDGQWNAYAVYRIYTIT</sequence>
<protein>
    <submittedName>
        <fullName evidence="1">Unannotated protein</fullName>
    </submittedName>
</protein>
<accession>A0A6J6TCN1</accession>
<reference evidence="1" key="1">
    <citation type="submission" date="2020-05" db="EMBL/GenBank/DDBJ databases">
        <authorList>
            <person name="Chiriac C."/>
            <person name="Salcher M."/>
            <person name="Ghai R."/>
            <person name="Kavagutti S V."/>
        </authorList>
    </citation>
    <scope>NUCLEOTIDE SEQUENCE</scope>
</reference>
<organism evidence="1">
    <name type="scientific">freshwater metagenome</name>
    <dbReference type="NCBI Taxonomy" id="449393"/>
    <lineage>
        <taxon>unclassified sequences</taxon>
        <taxon>metagenomes</taxon>
        <taxon>ecological metagenomes</taxon>
    </lineage>
</organism>
<dbReference type="AlphaFoldDB" id="A0A6J6TCN1"/>
<gene>
    <name evidence="1" type="ORF">UFOPK2810_00523</name>
</gene>
<dbReference type="EMBL" id="CAEZYZ010000066">
    <property type="protein sequence ID" value="CAB4744487.1"/>
    <property type="molecule type" value="Genomic_DNA"/>
</dbReference>
<evidence type="ECO:0000313" key="1">
    <source>
        <dbReference type="EMBL" id="CAB4744487.1"/>
    </source>
</evidence>